<keyword evidence="2" id="KW-0963">Cytoplasm</keyword>
<evidence type="ECO:0000256" key="9">
    <source>
        <dbReference type="PROSITE-ProRule" id="PRU01248"/>
    </source>
</evidence>
<dbReference type="RefSeq" id="WP_394819043.1">
    <property type="nucleotide sequence ID" value="NZ_JAWJZY010000001.1"/>
</dbReference>
<evidence type="ECO:0000256" key="1">
    <source>
        <dbReference type="ARBA" id="ARBA00004496"/>
    </source>
</evidence>
<name>A0ABU7U0V5_9PROT</name>
<keyword evidence="5" id="KW-0229">DNA integration</keyword>
<keyword evidence="3" id="KW-0132">Cell division</keyword>
<dbReference type="PROSITE" id="PS51898">
    <property type="entry name" value="TYR_RECOMBINASE"/>
    <property type="match status" value="1"/>
</dbReference>
<feature type="domain" description="Core-binding (CB)" evidence="11">
    <location>
        <begin position="3"/>
        <end position="102"/>
    </location>
</feature>
<dbReference type="SUPFAM" id="SSF56349">
    <property type="entry name" value="DNA breaking-rejoining enzymes"/>
    <property type="match status" value="1"/>
</dbReference>
<evidence type="ECO:0000256" key="2">
    <source>
        <dbReference type="ARBA" id="ARBA00022490"/>
    </source>
</evidence>
<dbReference type="InterPro" id="IPR050090">
    <property type="entry name" value="Tyrosine_recombinase_XerCD"/>
</dbReference>
<dbReference type="Pfam" id="PF02899">
    <property type="entry name" value="Phage_int_SAM_1"/>
    <property type="match status" value="1"/>
</dbReference>
<protein>
    <submittedName>
        <fullName evidence="12">Tyrosine recombinase XerC</fullName>
    </submittedName>
</protein>
<keyword evidence="8" id="KW-0131">Cell cycle</keyword>
<organism evidence="12 13">
    <name type="scientific">Sorlinia euscelidii</name>
    <dbReference type="NCBI Taxonomy" id="3081148"/>
    <lineage>
        <taxon>Bacteria</taxon>
        <taxon>Pseudomonadati</taxon>
        <taxon>Pseudomonadota</taxon>
        <taxon>Alphaproteobacteria</taxon>
        <taxon>Acetobacterales</taxon>
        <taxon>Acetobacteraceae</taxon>
        <taxon>Sorlinia</taxon>
    </lineage>
</organism>
<dbReference type="InterPro" id="IPR011010">
    <property type="entry name" value="DNA_brk_join_enz"/>
</dbReference>
<evidence type="ECO:0000259" key="10">
    <source>
        <dbReference type="PROSITE" id="PS51898"/>
    </source>
</evidence>
<evidence type="ECO:0000256" key="3">
    <source>
        <dbReference type="ARBA" id="ARBA00022618"/>
    </source>
</evidence>
<keyword evidence="4" id="KW-0159">Chromosome partition</keyword>
<dbReference type="PANTHER" id="PTHR30349">
    <property type="entry name" value="PHAGE INTEGRASE-RELATED"/>
    <property type="match status" value="1"/>
</dbReference>
<dbReference type="InterPro" id="IPR044068">
    <property type="entry name" value="CB"/>
</dbReference>
<evidence type="ECO:0000256" key="5">
    <source>
        <dbReference type="ARBA" id="ARBA00022908"/>
    </source>
</evidence>
<accession>A0ABU7U0V5</accession>
<evidence type="ECO:0000313" key="12">
    <source>
        <dbReference type="EMBL" id="MEE8658103.1"/>
    </source>
</evidence>
<comment type="caution">
    <text evidence="12">The sequence shown here is derived from an EMBL/GenBank/DDBJ whole genome shotgun (WGS) entry which is preliminary data.</text>
</comment>
<dbReference type="SUPFAM" id="SSF47823">
    <property type="entry name" value="lambda integrase-like, N-terminal domain"/>
    <property type="match status" value="1"/>
</dbReference>
<dbReference type="Gene3D" id="1.10.443.10">
    <property type="entry name" value="Intergrase catalytic core"/>
    <property type="match status" value="1"/>
</dbReference>
<evidence type="ECO:0000256" key="4">
    <source>
        <dbReference type="ARBA" id="ARBA00022829"/>
    </source>
</evidence>
<evidence type="ECO:0000259" key="11">
    <source>
        <dbReference type="PROSITE" id="PS51900"/>
    </source>
</evidence>
<keyword evidence="6 9" id="KW-0238">DNA-binding</keyword>
<reference evidence="12 13" key="1">
    <citation type="submission" date="2023-10" db="EMBL/GenBank/DDBJ databases">
        <title>Sorlinia euscelidii gen. nov., sp. nov., an acetic acid bacteria isolated from the gut of Euscelidius variegatus emitter.</title>
        <authorList>
            <person name="Michoud G."/>
            <person name="Marasco R."/>
            <person name="Seferji K."/>
            <person name="Gonella E."/>
            <person name="Garuglieri E."/>
            <person name="Alma A."/>
            <person name="Mapelli F."/>
            <person name="Borin S."/>
            <person name="Daffonchio D."/>
            <person name="Crotti E."/>
        </authorList>
    </citation>
    <scope>NUCLEOTIDE SEQUENCE [LARGE SCALE GENOMIC DNA]</scope>
    <source>
        <strain evidence="12 13">EV16P</strain>
    </source>
</reference>
<dbReference type="Proteomes" id="UP001312908">
    <property type="component" value="Unassembled WGS sequence"/>
</dbReference>
<dbReference type="PROSITE" id="PS51900">
    <property type="entry name" value="CB"/>
    <property type="match status" value="1"/>
</dbReference>
<feature type="domain" description="Tyr recombinase" evidence="10">
    <location>
        <begin position="127"/>
        <end position="306"/>
    </location>
</feature>
<dbReference type="InterPro" id="IPR002104">
    <property type="entry name" value="Integrase_catalytic"/>
</dbReference>
<dbReference type="EMBL" id="JAWJZY010000001">
    <property type="protein sequence ID" value="MEE8658103.1"/>
    <property type="molecule type" value="Genomic_DNA"/>
</dbReference>
<evidence type="ECO:0000256" key="7">
    <source>
        <dbReference type="ARBA" id="ARBA00023172"/>
    </source>
</evidence>
<evidence type="ECO:0000256" key="8">
    <source>
        <dbReference type="ARBA" id="ARBA00023306"/>
    </source>
</evidence>
<evidence type="ECO:0000256" key="6">
    <source>
        <dbReference type="ARBA" id="ARBA00023125"/>
    </source>
</evidence>
<comment type="subcellular location">
    <subcellularLocation>
        <location evidence="1">Cytoplasm</location>
    </subcellularLocation>
</comment>
<dbReference type="InterPro" id="IPR010998">
    <property type="entry name" value="Integrase_recombinase_N"/>
</dbReference>
<evidence type="ECO:0000313" key="13">
    <source>
        <dbReference type="Proteomes" id="UP001312908"/>
    </source>
</evidence>
<sequence length="314" mass="34871">MAHSAETLLSAWMTWLENEKRASPHTIRAYHQDVATSLAFFEAHLGEKINETHLAHLTAGDMRALLAHQTREAELRQRLADGAARSRSRHISALRAFYRFLSLRYDIQNAHVTAFKLPKTRKPLPRPLARPVAREAAEEIASFTAANDFVARDLALYTLLYGAGLRIGEALSLSIGDFDAAPCGPLRVTGKGNKQRLVPLIPIVQERLAAWRRQRSSAEPDAPLFIGQKGGRLDPATARRTMRLWRQAKGLPASATPHALRHSFATHMMESGADLRAIQELLGHASLSTTQTYTKTDEAHLLRVWSAHPRAGKP</sequence>
<keyword evidence="7" id="KW-0233">DNA recombination</keyword>
<dbReference type="PANTHER" id="PTHR30349:SF77">
    <property type="entry name" value="TYROSINE RECOMBINASE XERC"/>
    <property type="match status" value="1"/>
</dbReference>
<dbReference type="InterPro" id="IPR004107">
    <property type="entry name" value="Integrase_SAM-like_N"/>
</dbReference>
<dbReference type="Pfam" id="PF00589">
    <property type="entry name" value="Phage_integrase"/>
    <property type="match status" value="1"/>
</dbReference>
<dbReference type="InterPro" id="IPR013762">
    <property type="entry name" value="Integrase-like_cat_sf"/>
</dbReference>
<keyword evidence="13" id="KW-1185">Reference proteome</keyword>
<dbReference type="Gene3D" id="1.10.150.130">
    <property type="match status" value="1"/>
</dbReference>
<gene>
    <name evidence="12" type="primary">xerC</name>
    <name evidence="12" type="ORF">DOFOFD_03630</name>
</gene>
<proteinExistence type="predicted"/>